<evidence type="ECO:0000259" key="3">
    <source>
        <dbReference type="PROSITE" id="PS50994"/>
    </source>
</evidence>
<gene>
    <name evidence="4" type="ORF">Tco_1112699</name>
</gene>
<dbReference type="InterPro" id="IPR056924">
    <property type="entry name" value="SH3_Tf2-1"/>
</dbReference>
<accession>A0ABQ5IRB2</accession>
<dbReference type="Pfam" id="PF24626">
    <property type="entry name" value="SH3_Tf2-1"/>
    <property type="match status" value="1"/>
</dbReference>
<dbReference type="Proteomes" id="UP001151760">
    <property type="component" value="Unassembled WGS sequence"/>
</dbReference>
<feature type="region of interest" description="Disordered" evidence="2">
    <location>
        <begin position="1019"/>
        <end position="1049"/>
    </location>
</feature>
<dbReference type="InterPro" id="IPR036397">
    <property type="entry name" value="RNaseH_sf"/>
</dbReference>
<dbReference type="PROSITE" id="PS50994">
    <property type="entry name" value="INTEGRASE"/>
    <property type="match status" value="1"/>
</dbReference>
<protein>
    <submittedName>
        <fullName evidence="4">Reverse transcriptase domain-containing protein</fullName>
    </submittedName>
</protein>
<comment type="caution">
    <text evidence="4">The sequence shown here is derived from an EMBL/GenBank/DDBJ whole genome shotgun (WGS) entry which is preliminary data.</text>
</comment>
<evidence type="ECO:0000256" key="1">
    <source>
        <dbReference type="SAM" id="Coils"/>
    </source>
</evidence>
<name>A0ABQ5IRB2_9ASTR</name>
<dbReference type="EMBL" id="BQNB010021053">
    <property type="protein sequence ID" value="GJU02361.1"/>
    <property type="molecule type" value="Genomic_DNA"/>
</dbReference>
<feature type="domain" description="Integrase catalytic" evidence="3">
    <location>
        <begin position="150"/>
        <end position="316"/>
    </location>
</feature>
<sequence>MYTVFTDHKSLQHILDQKELNMRQRRWLELLSDYDCDIRYHPGKANVVADALSRKEREPPLRVRALVMTISLDLPKQILNAQTEARKLKNIKNEDVGGMLVENARNPEAIRTEKLEPRADGTLCLNGRSWLPCYGDLRTVKAEHQRPSGLLVQPKIPEWKWDNITMYFVTKLPKTSQGYNTIWVIVDRLTKSAIFIPMRETDPMDKLARMYLKEVVTRHGMPVSIICDRDSRFASNFWRSLQNALGTNLDMSTAYHPQTDGQSERTIQTLEDMLCACAIDFGKGWVNHLPLVEFSYNNSYHASIKAAPFEALYGWKCRSPVCWTEVGEAQILGPELIQETTEKIIQIKQRMQAARDRQKSYADLKRKPMEFQVGDKVMLKVSPWKGVVRFGKRGKLNPRYVGPFKVLEKVGEVAYKLELPEELSRVHNTFHVSNLKKCHADEPLAVPLDGLHLDDKLHFVEEPLEIVGREVKQLKRSRIPLVKVRWNSKRGPEFTWEREDQFKKKYPHLFTKTAPSSSAASEEAIILKKDFKQKEDKFLEEFLDIKRLKEKVEDRLYKQDQSVQTVHMICKPKSFYDEKNKVAIGYKNPLCLTRAKQVQPALYNGHVLVMSNHARPVVHDSEDTRDMAEITRKRMMEKMQSPQCVENKRFGLIDYNDMKKAETSVQKPLSALTVYPPQSFLSSFVPRVLPTKRVQTALFKEVKVMEEIFDQMNDEVDQNTVDKQCAEIERKNLLIANENLIANCLSNQLLYDVEKSRCLDLGTEMSKVQNEIKHVSKLEREYLNLQLKYQHLQESFDNNKSQTSQDVPEFNSFFKINNLENQIQEKDNVIRDLKVLVSNVNDRSCEPYNANDVTALIEQNECVRVELEEVKQHYKELFESIQITRASTNEKTSSLLTQIEDLKAQLEGNMKVAARSSVKTKVLAPGMYAIDVEPIPPRLKNNRNAHLTYINHLKESVETVREIVEEARVVKPLDNALNYACQYTKLSQELIEYVIGTCPKEFTERDSKALSIPLTRKKQVIPSTGVSSSTRASGSKPRKKQYKAHRNCS</sequence>
<reference evidence="4" key="2">
    <citation type="submission" date="2022-01" db="EMBL/GenBank/DDBJ databases">
        <authorList>
            <person name="Yamashiro T."/>
            <person name="Shiraishi A."/>
            <person name="Satake H."/>
            <person name="Nakayama K."/>
        </authorList>
    </citation>
    <scope>NUCLEOTIDE SEQUENCE</scope>
</reference>
<keyword evidence="1" id="KW-0175">Coiled coil</keyword>
<keyword evidence="4" id="KW-0695">RNA-directed DNA polymerase</keyword>
<dbReference type="InterPro" id="IPR043502">
    <property type="entry name" value="DNA/RNA_pol_sf"/>
</dbReference>
<dbReference type="Gene3D" id="3.30.420.10">
    <property type="entry name" value="Ribonuclease H-like superfamily/Ribonuclease H"/>
    <property type="match status" value="1"/>
</dbReference>
<feature type="coiled-coil region" evidence="1">
    <location>
        <begin position="768"/>
        <end position="836"/>
    </location>
</feature>
<keyword evidence="5" id="KW-1185">Reference proteome</keyword>
<keyword evidence="4" id="KW-0548">Nucleotidyltransferase</keyword>
<evidence type="ECO:0000256" key="2">
    <source>
        <dbReference type="SAM" id="MobiDB-lite"/>
    </source>
</evidence>
<organism evidence="4 5">
    <name type="scientific">Tanacetum coccineum</name>
    <dbReference type="NCBI Taxonomy" id="301880"/>
    <lineage>
        <taxon>Eukaryota</taxon>
        <taxon>Viridiplantae</taxon>
        <taxon>Streptophyta</taxon>
        <taxon>Embryophyta</taxon>
        <taxon>Tracheophyta</taxon>
        <taxon>Spermatophyta</taxon>
        <taxon>Magnoliopsida</taxon>
        <taxon>eudicotyledons</taxon>
        <taxon>Gunneridae</taxon>
        <taxon>Pentapetalae</taxon>
        <taxon>asterids</taxon>
        <taxon>campanulids</taxon>
        <taxon>Asterales</taxon>
        <taxon>Asteraceae</taxon>
        <taxon>Asteroideae</taxon>
        <taxon>Anthemideae</taxon>
        <taxon>Anthemidinae</taxon>
        <taxon>Tanacetum</taxon>
    </lineage>
</organism>
<dbReference type="SUPFAM" id="SSF53098">
    <property type="entry name" value="Ribonuclease H-like"/>
    <property type="match status" value="1"/>
</dbReference>
<keyword evidence="4" id="KW-0808">Transferase</keyword>
<dbReference type="PANTHER" id="PTHR45835:SF99">
    <property type="entry name" value="CHROMO DOMAIN-CONTAINING PROTEIN-RELATED"/>
    <property type="match status" value="1"/>
</dbReference>
<reference evidence="4" key="1">
    <citation type="journal article" date="2022" name="Int. J. Mol. Sci.">
        <title>Draft Genome of Tanacetum Coccineum: Genomic Comparison of Closely Related Tanacetum-Family Plants.</title>
        <authorList>
            <person name="Yamashiro T."/>
            <person name="Shiraishi A."/>
            <person name="Nakayama K."/>
            <person name="Satake H."/>
        </authorList>
    </citation>
    <scope>NUCLEOTIDE SEQUENCE</scope>
</reference>
<proteinExistence type="predicted"/>
<dbReference type="InterPro" id="IPR001584">
    <property type="entry name" value="Integrase_cat-core"/>
</dbReference>
<feature type="compositionally biased region" description="Basic residues" evidence="2">
    <location>
        <begin position="1036"/>
        <end position="1049"/>
    </location>
</feature>
<dbReference type="InterPro" id="IPR012337">
    <property type="entry name" value="RNaseH-like_sf"/>
</dbReference>
<dbReference type="SUPFAM" id="SSF56672">
    <property type="entry name" value="DNA/RNA polymerases"/>
    <property type="match status" value="1"/>
</dbReference>
<evidence type="ECO:0000313" key="4">
    <source>
        <dbReference type="EMBL" id="GJU02361.1"/>
    </source>
</evidence>
<feature type="compositionally biased region" description="Polar residues" evidence="2">
    <location>
        <begin position="1021"/>
        <end position="1033"/>
    </location>
</feature>
<dbReference type="PANTHER" id="PTHR45835">
    <property type="entry name" value="YALI0A06105P"/>
    <property type="match status" value="1"/>
</dbReference>
<evidence type="ECO:0000313" key="5">
    <source>
        <dbReference type="Proteomes" id="UP001151760"/>
    </source>
</evidence>
<dbReference type="GO" id="GO:0003964">
    <property type="term" value="F:RNA-directed DNA polymerase activity"/>
    <property type="evidence" value="ECO:0007669"/>
    <property type="project" value="UniProtKB-KW"/>
</dbReference>